<proteinExistence type="predicted"/>
<dbReference type="EMBL" id="WIVW01000025">
    <property type="protein sequence ID" value="MQU28127.1"/>
    <property type="molecule type" value="Genomic_DNA"/>
</dbReference>
<dbReference type="RefSeq" id="WP_323369433.1">
    <property type="nucleotide sequence ID" value="NZ_WIVT01000007.1"/>
</dbReference>
<dbReference type="EMBL" id="WIVT01000007">
    <property type="protein sequence ID" value="MQU16363.1"/>
    <property type="molecule type" value="Genomic_DNA"/>
</dbReference>
<evidence type="ECO:0000313" key="8">
    <source>
        <dbReference type="Proteomes" id="UP000713985"/>
    </source>
</evidence>
<evidence type="ECO:0000313" key="2">
    <source>
        <dbReference type="EMBL" id="MQT27960.1"/>
    </source>
</evidence>
<dbReference type="Proteomes" id="UP000443000">
    <property type="component" value="Unassembled WGS sequence"/>
</dbReference>
<keyword evidence="1" id="KW-0732">Signal</keyword>
<feature type="signal peptide" evidence="1">
    <location>
        <begin position="1"/>
        <end position="23"/>
    </location>
</feature>
<dbReference type="PROSITE" id="PS51257">
    <property type="entry name" value="PROKAR_LIPOPROTEIN"/>
    <property type="match status" value="1"/>
</dbReference>
<sequence length="137" mass="14871">MKTFKPLLLIPALGLVLLLSACAGPMPKQDPSEAWIGFKEEGNSDLMAERVDGKNTQDGRFFEVMPGAHRLDVTLYEGATGDENEVDCQGKLNYTGFKAGEHYELIESSLGPEVSARLVDSHGKEVAHTADFNCMPG</sequence>
<comment type="caution">
    <text evidence="3">The sequence shown here is derived from an EMBL/GenBank/DDBJ whole genome shotgun (WGS) entry which is preliminary data.</text>
</comment>
<protein>
    <recommendedName>
        <fullName evidence="9">Lipoprotein</fullName>
    </recommendedName>
</protein>
<organism evidence="3">
    <name type="scientific">Pseudomonas helleri</name>
    <dbReference type="NCBI Taxonomy" id="1608996"/>
    <lineage>
        <taxon>Bacteria</taxon>
        <taxon>Pseudomonadati</taxon>
        <taxon>Pseudomonadota</taxon>
        <taxon>Gammaproteobacteria</taxon>
        <taxon>Pseudomonadales</taxon>
        <taxon>Pseudomonadaceae</taxon>
        <taxon>Pseudomonas</taxon>
    </lineage>
</organism>
<evidence type="ECO:0008006" key="9">
    <source>
        <dbReference type="Google" id="ProtNLM"/>
    </source>
</evidence>
<evidence type="ECO:0000313" key="6">
    <source>
        <dbReference type="Proteomes" id="UP000437970"/>
    </source>
</evidence>
<dbReference type="Proteomes" id="UP000713985">
    <property type="component" value="Unassembled WGS sequence"/>
</dbReference>
<dbReference type="Proteomes" id="UP000437970">
    <property type="component" value="Unassembled WGS sequence"/>
</dbReference>
<feature type="chain" id="PRO_5044630108" description="Lipoprotein" evidence="1">
    <location>
        <begin position="24"/>
        <end position="137"/>
    </location>
</feature>
<name>A0A6A7Z3J6_9PSED</name>
<evidence type="ECO:0000256" key="1">
    <source>
        <dbReference type="SAM" id="SignalP"/>
    </source>
</evidence>
<gene>
    <name evidence="4" type="ORF">GHN41_07885</name>
    <name evidence="3" type="ORF">GHN86_18560</name>
    <name evidence="2" type="ORF">GHN94_19305</name>
    <name evidence="5" type="ORF">GHO29_16745</name>
</gene>
<evidence type="ECO:0000313" key="5">
    <source>
        <dbReference type="EMBL" id="MQU28127.1"/>
    </source>
</evidence>
<dbReference type="EMBL" id="WIWC01000038">
    <property type="protein sequence ID" value="MQT82049.1"/>
    <property type="molecule type" value="Genomic_DNA"/>
</dbReference>
<dbReference type="EMBL" id="WIWP01000050">
    <property type="protein sequence ID" value="MQT27960.1"/>
    <property type="molecule type" value="Genomic_DNA"/>
</dbReference>
<reference evidence="6 7" key="1">
    <citation type="submission" date="2019-10" db="EMBL/GenBank/DDBJ databases">
        <title>Evaluation of single-gene subtyping targets for Pseudomonas.</title>
        <authorList>
            <person name="Reichler S.J."/>
            <person name="Orsi R.H."/>
            <person name="Wiedmann M."/>
            <person name="Martin N.H."/>
            <person name="Murphy S.I."/>
        </authorList>
    </citation>
    <scope>NUCLEOTIDE SEQUENCE</scope>
    <source>
        <strain evidence="2 8">FSL R10-0802</strain>
        <strain evidence="4 7">FSL R10-1594</strain>
        <strain evidence="5 6">FSL R10-1984</strain>
        <strain evidence="3">FSL R10-2339</strain>
    </source>
</reference>
<dbReference type="AlphaFoldDB" id="A0A6A7Z3J6"/>
<evidence type="ECO:0000313" key="4">
    <source>
        <dbReference type="EMBL" id="MQU16363.1"/>
    </source>
</evidence>
<keyword evidence="8" id="KW-1185">Reference proteome</keyword>
<evidence type="ECO:0000313" key="3">
    <source>
        <dbReference type="EMBL" id="MQT82049.1"/>
    </source>
</evidence>
<accession>A0A6A7Z3J6</accession>
<evidence type="ECO:0000313" key="7">
    <source>
        <dbReference type="Proteomes" id="UP000443000"/>
    </source>
</evidence>